<dbReference type="SUPFAM" id="SSF48652">
    <property type="entry name" value="Tetraspanin"/>
    <property type="match status" value="1"/>
</dbReference>
<dbReference type="PANTHER" id="PTHR19282">
    <property type="entry name" value="TETRASPANIN"/>
    <property type="match status" value="1"/>
</dbReference>
<dbReference type="PANTHER" id="PTHR19282:SF544">
    <property type="entry name" value="TETRASPANIN"/>
    <property type="match status" value="1"/>
</dbReference>
<accession>A0ABQ7Q029</accession>
<feature type="transmembrane region" description="Helical" evidence="5">
    <location>
        <begin position="12"/>
        <end position="39"/>
    </location>
</feature>
<dbReference type="InterPro" id="IPR018499">
    <property type="entry name" value="Tetraspanin/Peripherin"/>
</dbReference>
<dbReference type="InterPro" id="IPR008952">
    <property type="entry name" value="Tetraspanin_EC2_sf"/>
</dbReference>
<reference evidence="6 7" key="1">
    <citation type="submission" date="2021-06" db="EMBL/GenBank/DDBJ databases">
        <title>A haploid diamondback moth (Plutella xylostella L.) genome assembly resolves 31 chromosomes and identifies a diamide resistance mutation.</title>
        <authorList>
            <person name="Ward C.M."/>
            <person name="Perry K.D."/>
            <person name="Baker G."/>
            <person name="Powis K."/>
            <person name="Heckel D.G."/>
            <person name="Baxter S.W."/>
        </authorList>
    </citation>
    <scope>NUCLEOTIDE SEQUENCE [LARGE SCALE GENOMIC DNA]</scope>
    <source>
        <strain evidence="6 7">LV</strain>
        <tissue evidence="6">Single pupa</tissue>
    </source>
</reference>
<keyword evidence="7" id="KW-1185">Reference proteome</keyword>
<proteinExistence type="predicted"/>
<evidence type="ECO:0000256" key="4">
    <source>
        <dbReference type="ARBA" id="ARBA00023136"/>
    </source>
</evidence>
<name>A0ABQ7Q029_PLUXY</name>
<keyword evidence="2 5" id="KW-0812">Transmembrane</keyword>
<gene>
    <name evidence="6" type="ORF">JYU34_018207</name>
</gene>
<dbReference type="Proteomes" id="UP000823941">
    <property type="component" value="Chromosome 24"/>
</dbReference>
<evidence type="ECO:0000256" key="3">
    <source>
        <dbReference type="ARBA" id="ARBA00022989"/>
    </source>
</evidence>
<dbReference type="Pfam" id="PF00335">
    <property type="entry name" value="Tetraspanin"/>
    <property type="match status" value="1"/>
</dbReference>
<comment type="subcellular location">
    <subcellularLocation>
        <location evidence="1">Membrane</location>
        <topology evidence="1">Multi-pass membrane protein</topology>
    </subcellularLocation>
</comment>
<evidence type="ECO:0000313" key="7">
    <source>
        <dbReference type="Proteomes" id="UP000823941"/>
    </source>
</evidence>
<keyword evidence="4 5" id="KW-0472">Membrane</keyword>
<evidence type="ECO:0000256" key="5">
    <source>
        <dbReference type="SAM" id="Phobius"/>
    </source>
</evidence>
<feature type="transmembrane region" description="Helical" evidence="5">
    <location>
        <begin position="99"/>
        <end position="120"/>
    </location>
</feature>
<comment type="caution">
    <text evidence="6">The sequence shown here is derived from an EMBL/GenBank/DDBJ whole genome shotgun (WGS) entry which is preliminary data.</text>
</comment>
<dbReference type="EMBL" id="JAHIBW010000024">
    <property type="protein sequence ID" value="KAG7298567.1"/>
    <property type="molecule type" value="Genomic_DNA"/>
</dbReference>
<evidence type="ECO:0000256" key="1">
    <source>
        <dbReference type="ARBA" id="ARBA00004141"/>
    </source>
</evidence>
<evidence type="ECO:0000256" key="2">
    <source>
        <dbReference type="ARBA" id="ARBA00022692"/>
    </source>
</evidence>
<protein>
    <recommendedName>
        <fullName evidence="8">Tetraspanin</fullName>
    </recommendedName>
</protein>
<evidence type="ECO:0000313" key="6">
    <source>
        <dbReference type="EMBL" id="KAG7298567.1"/>
    </source>
</evidence>
<sequence>MVRKTSRTSRVAAVILIVVNLIAMTCCALLFTLSLWMIASPATLSAVIQSAGHSTVKALLPREVLSPPLGVALAAVSGALFCITFMGVYGAVGRSPFLLFMYSILVLLLLMLECALIFYFTTEFLEKGLQERDGHWTHALRVLFQCCEHNATSISQGQSPPWSCCGPAAYSDGCSISTAYTQGCHEAISHWIYKYQTVIYSSLAALHIILSSCSLLRRARGVPSLSHS</sequence>
<feature type="transmembrane region" description="Helical" evidence="5">
    <location>
        <begin position="69"/>
        <end position="92"/>
    </location>
</feature>
<organism evidence="6 7">
    <name type="scientific">Plutella xylostella</name>
    <name type="common">Diamondback moth</name>
    <name type="synonym">Plutella maculipennis</name>
    <dbReference type="NCBI Taxonomy" id="51655"/>
    <lineage>
        <taxon>Eukaryota</taxon>
        <taxon>Metazoa</taxon>
        <taxon>Ecdysozoa</taxon>
        <taxon>Arthropoda</taxon>
        <taxon>Hexapoda</taxon>
        <taxon>Insecta</taxon>
        <taxon>Pterygota</taxon>
        <taxon>Neoptera</taxon>
        <taxon>Endopterygota</taxon>
        <taxon>Lepidoptera</taxon>
        <taxon>Glossata</taxon>
        <taxon>Ditrysia</taxon>
        <taxon>Yponomeutoidea</taxon>
        <taxon>Plutellidae</taxon>
        <taxon>Plutella</taxon>
    </lineage>
</organism>
<keyword evidence="3 5" id="KW-1133">Transmembrane helix</keyword>
<evidence type="ECO:0008006" key="8">
    <source>
        <dbReference type="Google" id="ProtNLM"/>
    </source>
</evidence>